<sequence length="75" mass="8593">MHWLWTLSGVFKWPPRLIFLLNQNGEMHSITWKAMRDTGCSIIFMRGPRISELGACKGMRGPPVCCSRCAIREGR</sequence>
<evidence type="ECO:0000313" key="2">
    <source>
        <dbReference type="Proteomes" id="UP000709295"/>
    </source>
</evidence>
<accession>A0A8J5I591</accession>
<name>A0A8J5I591_9STRA</name>
<evidence type="ECO:0000313" key="1">
    <source>
        <dbReference type="EMBL" id="KAG6947076.1"/>
    </source>
</evidence>
<protein>
    <submittedName>
        <fullName evidence="1">Uncharacterized protein</fullName>
    </submittedName>
</protein>
<comment type="caution">
    <text evidence="1">The sequence shown here is derived from an EMBL/GenBank/DDBJ whole genome shotgun (WGS) entry which is preliminary data.</text>
</comment>
<gene>
    <name evidence="1" type="ORF">JG688_00015704</name>
</gene>
<dbReference type="Proteomes" id="UP000709295">
    <property type="component" value="Unassembled WGS sequence"/>
</dbReference>
<keyword evidence="2" id="KW-1185">Reference proteome</keyword>
<dbReference type="EMBL" id="JAENGY010001764">
    <property type="protein sequence ID" value="KAG6947076.1"/>
    <property type="molecule type" value="Genomic_DNA"/>
</dbReference>
<proteinExistence type="predicted"/>
<dbReference type="AlphaFoldDB" id="A0A8J5I591"/>
<organism evidence="1 2">
    <name type="scientific">Phytophthora aleatoria</name>
    <dbReference type="NCBI Taxonomy" id="2496075"/>
    <lineage>
        <taxon>Eukaryota</taxon>
        <taxon>Sar</taxon>
        <taxon>Stramenopiles</taxon>
        <taxon>Oomycota</taxon>
        <taxon>Peronosporomycetes</taxon>
        <taxon>Peronosporales</taxon>
        <taxon>Peronosporaceae</taxon>
        <taxon>Phytophthora</taxon>
    </lineage>
</organism>
<reference evidence="1" key="1">
    <citation type="submission" date="2021-01" db="EMBL/GenBank/DDBJ databases">
        <title>Phytophthora aleatoria, a newly-described species from Pinus radiata is distinct from Phytophthora cactorum isolates based on comparative genomics.</title>
        <authorList>
            <person name="Mcdougal R."/>
            <person name="Panda P."/>
            <person name="Williams N."/>
            <person name="Studholme D.J."/>
        </authorList>
    </citation>
    <scope>NUCLEOTIDE SEQUENCE</scope>
    <source>
        <strain evidence="1">NZFS 4037</strain>
    </source>
</reference>